<evidence type="ECO:0000313" key="2">
    <source>
        <dbReference type="EMBL" id="MFC0566931.1"/>
    </source>
</evidence>
<evidence type="ECO:0000313" key="3">
    <source>
        <dbReference type="Proteomes" id="UP001589894"/>
    </source>
</evidence>
<accession>A0ABV6P1W0</accession>
<evidence type="ECO:0000256" key="1">
    <source>
        <dbReference type="SAM" id="Phobius"/>
    </source>
</evidence>
<proteinExistence type="predicted"/>
<organism evidence="2 3">
    <name type="scientific">Plantactinospora siamensis</name>
    <dbReference type="NCBI Taxonomy" id="555372"/>
    <lineage>
        <taxon>Bacteria</taxon>
        <taxon>Bacillati</taxon>
        <taxon>Actinomycetota</taxon>
        <taxon>Actinomycetes</taxon>
        <taxon>Micromonosporales</taxon>
        <taxon>Micromonosporaceae</taxon>
        <taxon>Plantactinospora</taxon>
    </lineage>
</organism>
<keyword evidence="1" id="KW-1133">Transmembrane helix</keyword>
<gene>
    <name evidence="2" type="ORF">ACFFHU_22670</name>
</gene>
<dbReference type="Proteomes" id="UP001589894">
    <property type="component" value="Unassembled WGS sequence"/>
</dbReference>
<keyword evidence="1" id="KW-0472">Membrane</keyword>
<reference evidence="2 3" key="1">
    <citation type="submission" date="2024-09" db="EMBL/GenBank/DDBJ databases">
        <authorList>
            <person name="Sun Q."/>
            <person name="Mori K."/>
        </authorList>
    </citation>
    <scope>NUCLEOTIDE SEQUENCE [LARGE SCALE GENOMIC DNA]</scope>
    <source>
        <strain evidence="2 3">TBRC 2205</strain>
    </source>
</reference>
<keyword evidence="1" id="KW-0812">Transmembrane</keyword>
<name>A0ABV6P1W0_9ACTN</name>
<feature type="transmembrane region" description="Helical" evidence="1">
    <location>
        <begin position="101"/>
        <end position="120"/>
    </location>
</feature>
<sequence length="129" mass="14005">MTLLDVRRLAALDMHGASGSRWRRRVVIVEFFGTVVCAGFGAWWLWSAGATGRLLALALAGIGANYFPLALHAATLTRPGALAGELAGVDVRGQLRRYSLIQLWLAVPGVVLLLALAQLVRRRTLTRRS</sequence>
<comment type="caution">
    <text evidence="2">The sequence shown here is derived from an EMBL/GenBank/DDBJ whole genome shotgun (WGS) entry which is preliminary data.</text>
</comment>
<feature type="transmembrane region" description="Helical" evidence="1">
    <location>
        <begin position="26"/>
        <end position="46"/>
    </location>
</feature>
<protein>
    <submittedName>
        <fullName evidence="2">Uncharacterized protein</fullName>
    </submittedName>
</protein>
<keyword evidence="3" id="KW-1185">Reference proteome</keyword>
<dbReference type="RefSeq" id="WP_377342028.1">
    <property type="nucleotide sequence ID" value="NZ_JBHLUE010000019.1"/>
</dbReference>
<dbReference type="EMBL" id="JBHLUE010000019">
    <property type="protein sequence ID" value="MFC0566931.1"/>
    <property type="molecule type" value="Genomic_DNA"/>
</dbReference>